<keyword evidence="1" id="KW-0805">Transcription regulation</keyword>
<feature type="region of interest" description="Disordered" evidence="5">
    <location>
        <begin position="243"/>
        <end position="279"/>
    </location>
</feature>
<evidence type="ECO:0000313" key="6">
    <source>
        <dbReference type="EMBL" id="TQL95452.1"/>
    </source>
</evidence>
<reference evidence="6 7" key="1">
    <citation type="submission" date="2019-06" db="EMBL/GenBank/DDBJ databases">
        <title>Sequencing the genomes of 1000 actinobacteria strains.</title>
        <authorList>
            <person name="Klenk H.-P."/>
        </authorList>
    </citation>
    <scope>NUCLEOTIDE SEQUENCE [LARGE SCALE GENOMIC DNA]</scope>
    <source>
        <strain evidence="6 7">DSM 102200</strain>
    </source>
</reference>
<dbReference type="EMBL" id="VFOZ01000001">
    <property type="protein sequence ID" value="TQL95452.1"/>
    <property type="molecule type" value="Genomic_DNA"/>
</dbReference>
<feature type="compositionally biased region" description="Low complexity" evidence="5">
    <location>
        <begin position="244"/>
        <end position="254"/>
    </location>
</feature>
<evidence type="ECO:0000256" key="5">
    <source>
        <dbReference type="SAM" id="MobiDB-lite"/>
    </source>
</evidence>
<dbReference type="GO" id="GO:0003677">
    <property type="term" value="F:DNA binding"/>
    <property type="evidence" value="ECO:0007669"/>
    <property type="project" value="UniProtKB-KW"/>
</dbReference>
<protein>
    <submittedName>
        <fullName evidence="6">DNA-directed RNA polymerase specialized sigma24 family protein</fullName>
    </submittedName>
</protein>
<dbReference type="RefSeq" id="WP_141953652.1">
    <property type="nucleotide sequence ID" value="NZ_VFOZ01000001.1"/>
</dbReference>
<dbReference type="SUPFAM" id="SSF88946">
    <property type="entry name" value="Sigma2 domain of RNA polymerase sigma factors"/>
    <property type="match status" value="1"/>
</dbReference>
<evidence type="ECO:0000256" key="4">
    <source>
        <dbReference type="ARBA" id="ARBA00023163"/>
    </source>
</evidence>
<evidence type="ECO:0000256" key="1">
    <source>
        <dbReference type="ARBA" id="ARBA00023015"/>
    </source>
</evidence>
<dbReference type="OrthoDB" id="3492533at2"/>
<keyword evidence="2" id="KW-0731">Sigma factor</keyword>
<dbReference type="Proteomes" id="UP000316096">
    <property type="component" value="Unassembled WGS sequence"/>
</dbReference>
<keyword evidence="6" id="KW-0240">DNA-directed RNA polymerase</keyword>
<dbReference type="PANTHER" id="PTHR43133">
    <property type="entry name" value="RNA POLYMERASE ECF-TYPE SIGMA FACTO"/>
    <property type="match status" value="1"/>
</dbReference>
<keyword evidence="3" id="KW-0238">DNA-binding</keyword>
<keyword evidence="7" id="KW-1185">Reference proteome</keyword>
<dbReference type="GO" id="GO:0016987">
    <property type="term" value="F:sigma factor activity"/>
    <property type="evidence" value="ECO:0007669"/>
    <property type="project" value="UniProtKB-KW"/>
</dbReference>
<dbReference type="GO" id="GO:0000428">
    <property type="term" value="C:DNA-directed RNA polymerase complex"/>
    <property type="evidence" value="ECO:0007669"/>
    <property type="project" value="UniProtKB-KW"/>
</dbReference>
<evidence type="ECO:0000256" key="2">
    <source>
        <dbReference type="ARBA" id="ARBA00023082"/>
    </source>
</evidence>
<dbReference type="GO" id="GO:0006352">
    <property type="term" value="P:DNA-templated transcription initiation"/>
    <property type="evidence" value="ECO:0007669"/>
    <property type="project" value="InterPro"/>
</dbReference>
<name>A0A543CED5_9ACTN</name>
<proteinExistence type="predicted"/>
<dbReference type="PANTHER" id="PTHR43133:SF8">
    <property type="entry name" value="RNA POLYMERASE SIGMA FACTOR HI_1459-RELATED"/>
    <property type="match status" value="1"/>
</dbReference>
<dbReference type="PRINTS" id="PR01217">
    <property type="entry name" value="PRICHEXTENSN"/>
</dbReference>
<dbReference type="InterPro" id="IPR013325">
    <property type="entry name" value="RNA_pol_sigma_r2"/>
</dbReference>
<dbReference type="AlphaFoldDB" id="A0A543CED5"/>
<gene>
    <name evidence="6" type="ORF">FB559_0955</name>
</gene>
<dbReference type="InterPro" id="IPR039425">
    <property type="entry name" value="RNA_pol_sigma-70-like"/>
</dbReference>
<feature type="compositionally biased region" description="Low complexity" evidence="5">
    <location>
        <begin position="349"/>
        <end position="383"/>
    </location>
</feature>
<feature type="region of interest" description="Disordered" evidence="5">
    <location>
        <begin position="328"/>
        <end position="450"/>
    </location>
</feature>
<feature type="compositionally biased region" description="Pro residues" evidence="5">
    <location>
        <begin position="397"/>
        <end position="432"/>
    </location>
</feature>
<organism evidence="6 7">
    <name type="scientific">Actinoallomurus bryophytorum</name>
    <dbReference type="NCBI Taxonomy" id="1490222"/>
    <lineage>
        <taxon>Bacteria</taxon>
        <taxon>Bacillati</taxon>
        <taxon>Actinomycetota</taxon>
        <taxon>Actinomycetes</taxon>
        <taxon>Streptosporangiales</taxon>
        <taxon>Thermomonosporaceae</taxon>
        <taxon>Actinoallomurus</taxon>
    </lineage>
</organism>
<evidence type="ECO:0000256" key="3">
    <source>
        <dbReference type="ARBA" id="ARBA00023125"/>
    </source>
</evidence>
<feature type="compositionally biased region" description="Basic and acidic residues" evidence="5">
    <location>
        <begin position="256"/>
        <end position="265"/>
    </location>
</feature>
<sequence>MSLTEALRAGAPDAFGVLYDEHAERLYAYCHIMVGDEAADAVRDAFIAVARHPGTAPDDDALPVWLYALARAECVRRGALVRKPTMPPSVDPLRRALARLRPEHREVLALSTALKPDEIARVIGVAADTAEMLLRVSERRLEQAAASVLGARPVNDEAMLAALSGGNLHRLVMRGYEAPPRQRERVLFSCAAAERAADGALLFDQDGMPIPLDGLFGTAEDPTHPFAKVDIADEPTGPMRQVDTDASVASVSSVFEPRRTSRDGGVHGGHARPKKEPFLSRRRDGLVEVAGLAACVAAATSVLALWPSPHNHDGASNMDGSSLFLHRGASASRSAQPAPPVGDGIPPQGATSKPGTSPTPTPTKSQAAPDPTTTAPPGTTAPDQPAPPPADGSGPSHPTPPPSDPPPSDPPPSDPPPSDPPTTTPTPTPTPSDSPTDSGSDSPSPDPSTP</sequence>
<comment type="caution">
    <text evidence="6">The sequence shown here is derived from an EMBL/GenBank/DDBJ whole genome shotgun (WGS) entry which is preliminary data.</text>
</comment>
<keyword evidence="4" id="KW-0804">Transcription</keyword>
<feature type="compositionally biased region" description="Low complexity" evidence="5">
    <location>
        <begin position="433"/>
        <end position="443"/>
    </location>
</feature>
<evidence type="ECO:0000313" key="7">
    <source>
        <dbReference type="Proteomes" id="UP000316096"/>
    </source>
</evidence>
<dbReference type="Gene3D" id="1.10.1740.10">
    <property type="match status" value="1"/>
</dbReference>
<accession>A0A543CED5</accession>